<proteinExistence type="predicted"/>
<evidence type="ECO:0000256" key="2">
    <source>
        <dbReference type="ARBA" id="ARBA00022801"/>
    </source>
</evidence>
<dbReference type="PANTHER" id="PTHR45953:SF1">
    <property type="entry name" value="IDURONATE 2-SULFATASE"/>
    <property type="match status" value="1"/>
</dbReference>
<dbReference type="PANTHER" id="PTHR45953">
    <property type="entry name" value="IDURONATE 2-SULFATASE"/>
    <property type="match status" value="1"/>
</dbReference>
<reference evidence="4 5" key="1">
    <citation type="submission" date="2016-11" db="EMBL/GenBank/DDBJ databases">
        <authorList>
            <person name="Jaros S."/>
            <person name="Januszkiewicz K."/>
            <person name="Wedrychowicz H."/>
        </authorList>
    </citation>
    <scope>NUCLEOTIDE SEQUENCE [LARGE SCALE GENOMIC DNA]</scope>
    <source>
        <strain evidence="4 5">GAS499</strain>
    </source>
</reference>
<dbReference type="Proteomes" id="UP000189935">
    <property type="component" value="Chromosome I"/>
</dbReference>
<evidence type="ECO:0000256" key="1">
    <source>
        <dbReference type="ARBA" id="ARBA00022723"/>
    </source>
</evidence>
<dbReference type="Pfam" id="PF00884">
    <property type="entry name" value="Sulfatase"/>
    <property type="match status" value="1"/>
</dbReference>
<dbReference type="SUPFAM" id="SSF53649">
    <property type="entry name" value="Alkaline phosphatase-like"/>
    <property type="match status" value="1"/>
</dbReference>
<sequence>MAAKRAATTIVICDAISHHQASEIAKVRDMSRPKNVLWIMCDQLRYDYLGCTGHPTLKTPNIDALAKRGVRFSNAYVQSPICGPSRMSFYTGRYMRSHGSHWNGWPLRVGEPTLGDHLKKIGVRNVLVGKTHMTPDLEGLKMLGIAPASIIGVHVAECGFEPYERDDGLHPTGRPRPKYDAYLRENGYDAPNPWEHWANSGAAADGTLQNGWLLVHSDKAARVAEEDSETPYMTRRAMDFIAGAEQDGRPWCLHLSYIKPHWPYIAPEPYASMYGPDDVLPAIRSEQEKQNAHPVFAAYMDMRYSRNMSRDEAREKVIPTYMSLIKQIDDQMGLLMQFLEARGLIETTMIVFTSDHGDYLGDHWMGEKDLFHDQSAKIPLIVVDPSAAADGTRGSVCDTLVEAIDLAPTFIEYFGGTPPDHILEGRSLISHLRGEAPAGWRKVVFSEYDYCMQDVRLKLNQPIEQCRLFMVFDGRWKCIHASGFRPMLYDLVDDPHELTDRGEDSSCADVIARLQSALFDWALHPKGHITTSTEKIAAYANQQLQVKGGILIGIWDETELAAIRKRIDAKELNT</sequence>
<evidence type="ECO:0000313" key="4">
    <source>
        <dbReference type="EMBL" id="SHL45280.1"/>
    </source>
</evidence>
<organism evidence="4 5">
    <name type="scientific">Bradyrhizobium lablabi</name>
    <dbReference type="NCBI Taxonomy" id="722472"/>
    <lineage>
        <taxon>Bacteria</taxon>
        <taxon>Pseudomonadati</taxon>
        <taxon>Pseudomonadota</taxon>
        <taxon>Alphaproteobacteria</taxon>
        <taxon>Hyphomicrobiales</taxon>
        <taxon>Nitrobacteraceae</taxon>
        <taxon>Bradyrhizobium</taxon>
    </lineage>
</organism>
<dbReference type="FunFam" id="3.40.720.10:FF:000062">
    <property type="entry name" value="Probable sulfatase"/>
    <property type="match status" value="1"/>
</dbReference>
<gene>
    <name evidence="4" type="ORF">SAMN05444159_5935</name>
</gene>
<dbReference type="AlphaFoldDB" id="A0A1M7AR79"/>
<protein>
    <submittedName>
        <fullName evidence="4">Arylsulfatase A</fullName>
    </submittedName>
</protein>
<keyword evidence="1" id="KW-0479">Metal-binding</keyword>
<evidence type="ECO:0000259" key="3">
    <source>
        <dbReference type="Pfam" id="PF00884"/>
    </source>
</evidence>
<feature type="domain" description="Sulfatase N-terminal" evidence="3">
    <location>
        <begin position="34"/>
        <end position="415"/>
    </location>
</feature>
<dbReference type="InterPro" id="IPR000917">
    <property type="entry name" value="Sulfatase_N"/>
</dbReference>
<dbReference type="EMBL" id="LT670844">
    <property type="protein sequence ID" value="SHL45280.1"/>
    <property type="molecule type" value="Genomic_DNA"/>
</dbReference>
<dbReference type="InterPro" id="IPR017850">
    <property type="entry name" value="Alkaline_phosphatase_core_sf"/>
</dbReference>
<dbReference type="GO" id="GO:0005737">
    <property type="term" value="C:cytoplasm"/>
    <property type="evidence" value="ECO:0007669"/>
    <property type="project" value="TreeGrafter"/>
</dbReference>
<dbReference type="GO" id="GO:0046872">
    <property type="term" value="F:metal ion binding"/>
    <property type="evidence" value="ECO:0007669"/>
    <property type="project" value="UniProtKB-KW"/>
</dbReference>
<accession>A0A1M7AR79</accession>
<dbReference type="Gene3D" id="3.40.720.10">
    <property type="entry name" value="Alkaline Phosphatase, subunit A"/>
    <property type="match status" value="1"/>
</dbReference>
<dbReference type="CDD" id="cd16028">
    <property type="entry name" value="PMH"/>
    <property type="match status" value="1"/>
</dbReference>
<keyword evidence="2" id="KW-0378">Hydrolase</keyword>
<name>A0A1M7AR79_9BRAD</name>
<evidence type="ECO:0000313" key="5">
    <source>
        <dbReference type="Proteomes" id="UP000189935"/>
    </source>
</evidence>
<dbReference type="GO" id="GO:0008484">
    <property type="term" value="F:sulfuric ester hydrolase activity"/>
    <property type="evidence" value="ECO:0007669"/>
    <property type="project" value="TreeGrafter"/>
</dbReference>